<dbReference type="Proteomes" id="UP000259879">
    <property type="component" value="Segment"/>
</dbReference>
<evidence type="ECO:0000313" key="1">
    <source>
        <dbReference type="EMBL" id="AXH50370.1"/>
    </source>
</evidence>
<proteinExistence type="predicted"/>
<accession>A0A345L518</accession>
<sequence>MTNTDALARGTILINRKSGIEYKVVADHRGYTGSATSAQVLRADGKGPVRFVKVANYTIR</sequence>
<reference evidence="1 2" key="1">
    <citation type="submission" date="2018-06" db="EMBL/GenBank/DDBJ databases">
        <authorList>
            <person name="Burkert N.A."/>
            <person name="Costello E."/>
            <person name="Grana D.J."/>
            <person name="Pejavara N.C."/>
            <person name="Picknally G.M."/>
            <person name="Christen E.M."/>
            <person name="Williams K.C."/>
            <person name="Merlino C.O."/>
            <person name="McCann M.P."/>
            <person name="Lee-Soety J.Y."/>
            <person name="Washington J.M."/>
            <person name="Garlena R.A."/>
            <person name="Russell D.A."/>
            <person name="Pope W.H."/>
            <person name="Jacobs-Sera D."/>
            <person name="Hendrix R.W."/>
            <person name="Hatfull G.F."/>
        </authorList>
    </citation>
    <scope>NUCLEOTIDE SEQUENCE [LARGE SCALE GENOMIC DNA]</scope>
</reference>
<dbReference type="EMBL" id="MH536824">
    <property type="protein sequence ID" value="AXH50370.1"/>
    <property type="molecule type" value="Genomic_DNA"/>
</dbReference>
<organism evidence="1 2">
    <name type="scientific">Gordonia phage NatB6</name>
    <dbReference type="NCBI Taxonomy" id="2250322"/>
    <lineage>
        <taxon>Viruses</taxon>
        <taxon>Duplodnaviria</taxon>
        <taxon>Heunggongvirae</taxon>
        <taxon>Uroviricota</taxon>
        <taxon>Caudoviricetes</taxon>
        <taxon>Zierdtviridae</taxon>
        <taxon>Emilbogenvirinae</taxon>
        <taxon>Foxborovirus</taxon>
        <taxon>Foxborovirus NatB6</taxon>
    </lineage>
</organism>
<keyword evidence="2" id="KW-1185">Reference proteome</keyword>
<dbReference type="RefSeq" id="YP_010097051.1">
    <property type="nucleotide sequence ID" value="NC_055755.1"/>
</dbReference>
<dbReference type="GeneID" id="65114712"/>
<name>A0A345L518_9CAUD</name>
<evidence type="ECO:0000313" key="2">
    <source>
        <dbReference type="Proteomes" id="UP000259879"/>
    </source>
</evidence>
<protein>
    <submittedName>
        <fullName evidence="1">Uncharacterized protein</fullName>
    </submittedName>
</protein>
<dbReference type="KEGG" id="vg:65114712"/>
<gene>
    <name evidence="1" type="primary">90</name>
    <name evidence="1" type="ORF">SEA_NATB6_90</name>
</gene>